<proteinExistence type="predicted"/>
<organism evidence="1">
    <name type="scientific">marine metagenome</name>
    <dbReference type="NCBI Taxonomy" id="408172"/>
    <lineage>
        <taxon>unclassified sequences</taxon>
        <taxon>metagenomes</taxon>
        <taxon>ecological metagenomes</taxon>
    </lineage>
</organism>
<sequence>ATVAGKLLAHDVRIGAMGPYRMRAVTHLDINWEQLSEAAEALRKVVA</sequence>
<dbReference type="EMBL" id="UINC01085925">
    <property type="protein sequence ID" value="SVC33900.1"/>
    <property type="molecule type" value="Genomic_DNA"/>
</dbReference>
<gene>
    <name evidence="1" type="ORF">METZ01_LOCUS286754</name>
</gene>
<evidence type="ECO:0000313" key="1">
    <source>
        <dbReference type="EMBL" id="SVC33900.1"/>
    </source>
</evidence>
<reference evidence="1" key="1">
    <citation type="submission" date="2018-05" db="EMBL/GenBank/DDBJ databases">
        <authorList>
            <person name="Lanie J.A."/>
            <person name="Ng W.-L."/>
            <person name="Kazmierczak K.M."/>
            <person name="Andrzejewski T.M."/>
            <person name="Davidsen T.M."/>
            <person name="Wayne K.J."/>
            <person name="Tettelin H."/>
            <person name="Glass J.I."/>
            <person name="Rusch D."/>
            <person name="Podicherti R."/>
            <person name="Tsui H.-C.T."/>
            <person name="Winkler M.E."/>
        </authorList>
    </citation>
    <scope>NUCLEOTIDE SEQUENCE</scope>
</reference>
<dbReference type="InterPro" id="IPR015422">
    <property type="entry name" value="PyrdxlP-dep_Trfase_small"/>
</dbReference>
<name>A0A382LB46_9ZZZZ</name>
<protein>
    <recommendedName>
        <fullName evidence="2">Aminotransferase class V domain-containing protein</fullName>
    </recommendedName>
</protein>
<feature type="non-terminal residue" evidence="1">
    <location>
        <position position="1"/>
    </location>
</feature>
<accession>A0A382LB46</accession>
<evidence type="ECO:0008006" key="2">
    <source>
        <dbReference type="Google" id="ProtNLM"/>
    </source>
</evidence>
<dbReference type="AlphaFoldDB" id="A0A382LB46"/>
<dbReference type="Gene3D" id="3.90.1150.10">
    <property type="entry name" value="Aspartate Aminotransferase, domain 1"/>
    <property type="match status" value="1"/>
</dbReference>